<keyword evidence="3" id="KW-1185">Reference proteome</keyword>
<keyword evidence="1" id="KW-1133">Transmembrane helix</keyword>
<keyword evidence="1" id="KW-0472">Membrane</keyword>
<name>A0A368K235_9HYPH</name>
<evidence type="ECO:0000256" key="1">
    <source>
        <dbReference type="SAM" id="Phobius"/>
    </source>
</evidence>
<comment type="caution">
    <text evidence="2">The sequence shown here is derived from an EMBL/GenBank/DDBJ whole genome shotgun (WGS) entry which is preliminary data.</text>
</comment>
<dbReference type="EMBL" id="QOZG01000007">
    <property type="protein sequence ID" value="RCS22543.1"/>
    <property type="molecule type" value="Genomic_DNA"/>
</dbReference>
<reference evidence="2 3" key="1">
    <citation type="submission" date="2018-07" db="EMBL/GenBank/DDBJ databases">
        <title>The draft genome of Phyllobacterium salinisoli.</title>
        <authorList>
            <person name="Liu L."/>
            <person name="Li L."/>
            <person name="Zhang X."/>
            <person name="Liang L."/>
        </authorList>
    </citation>
    <scope>NUCLEOTIDE SEQUENCE [LARGE SCALE GENOMIC DNA]</scope>
    <source>
        <strain evidence="2 3">LLAN61</strain>
    </source>
</reference>
<dbReference type="RefSeq" id="WP_114441660.1">
    <property type="nucleotide sequence ID" value="NZ_QOZG01000007.1"/>
</dbReference>
<sequence>MVQALRPRRYPSWRQIYLAFAVVVLLAPAVAIVLSDEVSWGTEDFAAAAALLAGTWAAVEVVIRVVRGRSSQIIAISAVMLVTLATWAHLAVQF</sequence>
<evidence type="ECO:0000313" key="2">
    <source>
        <dbReference type="EMBL" id="RCS22543.1"/>
    </source>
</evidence>
<dbReference type="Proteomes" id="UP000253420">
    <property type="component" value="Unassembled WGS sequence"/>
</dbReference>
<organism evidence="2 3">
    <name type="scientific">Phyllobacterium salinisoli</name>
    <dbReference type="NCBI Taxonomy" id="1899321"/>
    <lineage>
        <taxon>Bacteria</taxon>
        <taxon>Pseudomonadati</taxon>
        <taxon>Pseudomonadota</taxon>
        <taxon>Alphaproteobacteria</taxon>
        <taxon>Hyphomicrobiales</taxon>
        <taxon>Phyllobacteriaceae</taxon>
        <taxon>Phyllobacterium</taxon>
    </lineage>
</organism>
<feature type="transmembrane region" description="Helical" evidence="1">
    <location>
        <begin position="45"/>
        <end position="66"/>
    </location>
</feature>
<proteinExistence type="predicted"/>
<dbReference type="AlphaFoldDB" id="A0A368K235"/>
<evidence type="ECO:0000313" key="3">
    <source>
        <dbReference type="Proteomes" id="UP000253420"/>
    </source>
</evidence>
<dbReference type="OrthoDB" id="9813621at2"/>
<feature type="transmembrane region" description="Helical" evidence="1">
    <location>
        <begin position="73"/>
        <end position="92"/>
    </location>
</feature>
<gene>
    <name evidence="2" type="ORF">DUT91_16675</name>
</gene>
<protein>
    <submittedName>
        <fullName evidence="2">Uncharacterized protein</fullName>
    </submittedName>
</protein>
<accession>A0A368K235</accession>
<keyword evidence="1" id="KW-0812">Transmembrane</keyword>